<protein>
    <submittedName>
        <fullName evidence="2">Uncharacterized protein</fullName>
    </submittedName>
</protein>
<keyword evidence="1" id="KW-0732">Signal</keyword>
<keyword evidence="3" id="KW-1185">Reference proteome</keyword>
<organism evidence="2 3">
    <name type="scientific">Cloeon dipterum</name>
    <dbReference type="NCBI Taxonomy" id="197152"/>
    <lineage>
        <taxon>Eukaryota</taxon>
        <taxon>Metazoa</taxon>
        <taxon>Ecdysozoa</taxon>
        <taxon>Arthropoda</taxon>
        <taxon>Hexapoda</taxon>
        <taxon>Insecta</taxon>
        <taxon>Pterygota</taxon>
        <taxon>Palaeoptera</taxon>
        <taxon>Ephemeroptera</taxon>
        <taxon>Pisciforma</taxon>
        <taxon>Baetidae</taxon>
        <taxon>Cloeon</taxon>
    </lineage>
</organism>
<accession>A0A8S1DGF9</accession>
<feature type="signal peptide" evidence="1">
    <location>
        <begin position="1"/>
        <end position="27"/>
    </location>
</feature>
<evidence type="ECO:0000313" key="2">
    <source>
        <dbReference type="EMBL" id="CAB3376903.1"/>
    </source>
</evidence>
<proteinExistence type="predicted"/>
<feature type="chain" id="PRO_5035850320" evidence="1">
    <location>
        <begin position="28"/>
        <end position="67"/>
    </location>
</feature>
<name>A0A8S1DGF9_9INSE</name>
<gene>
    <name evidence="2" type="ORF">CLODIP_2_CD03140</name>
</gene>
<comment type="caution">
    <text evidence="2">The sequence shown here is derived from an EMBL/GenBank/DDBJ whole genome shotgun (WGS) entry which is preliminary data.</text>
</comment>
<evidence type="ECO:0000313" key="3">
    <source>
        <dbReference type="Proteomes" id="UP000494165"/>
    </source>
</evidence>
<dbReference type="Proteomes" id="UP000494165">
    <property type="component" value="Unassembled WGS sequence"/>
</dbReference>
<sequence>MMAPLYQLRTFFVMLAIAFILSEYCVASAPAGTHAAKVDKRQFSDDEIRDRRGWWGFLWNAAKFILG</sequence>
<reference evidence="2 3" key="1">
    <citation type="submission" date="2020-04" db="EMBL/GenBank/DDBJ databases">
        <authorList>
            <person name="Alioto T."/>
            <person name="Alioto T."/>
            <person name="Gomez Garrido J."/>
        </authorList>
    </citation>
    <scope>NUCLEOTIDE SEQUENCE [LARGE SCALE GENOMIC DNA]</scope>
</reference>
<evidence type="ECO:0000256" key="1">
    <source>
        <dbReference type="SAM" id="SignalP"/>
    </source>
</evidence>
<dbReference type="AlphaFoldDB" id="A0A8S1DGF9"/>
<dbReference type="EMBL" id="CADEPI010000136">
    <property type="protein sequence ID" value="CAB3376903.1"/>
    <property type="molecule type" value="Genomic_DNA"/>
</dbReference>